<evidence type="ECO:0000256" key="2">
    <source>
        <dbReference type="SAM" id="SignalP"/>
    </source>
</evidence>
<name>A0A0A0KXM2_CUCSA</name>
<evidence type="ECO:0000313" key="3">
    <source>
        <dbReference type="EMBL" id="KGN52531.1"/>
    </source>
</evidence>
<dbReference type="PANTHER" id="PTHR47273">
    <property type="entry name" value="EXPRESSED PROTEIN"/>
    <property type="match status" value="1"/>
</dbReference>
<dbReference type="OrthoDB" id="1935547at2759"/>
<organism evidence="3 4">
    <name type="scientific">Cucumis sativus</name>
    <name type="common">Cucumber</name>
    <dbReference type="NCBI Taxonomy" id="3659"/>
    <lineage>
        <taxon>Eukaryota</taxon>
        <taxon>Viridiplantae</taxon>
        <taxon>Streptophyta</taxon>
        <taxon>Embryophyta</taxon>
        <taxon>Tracheophyta</taxon>
        <taxon>Spermatophyta</taxon>
        <taxon>Magnoliopsida</taxon>
        <taxon>eudicotyledons</taxon>
        <taxon>Gunneridae</taxon>
        <taxon>Pentapetalae</taxon>
        <taxon>rosids</taxon>
        <taxon>fabids</taxon>
        <taxon>Cucurbitales</taxon>
        <taxon>Cucurbitaceae</taxon>
        <taxon>Benincaseae</taxon>
        <taxon>Cucumis</taxon>
    </lineage>
</organism>
<reference evidence="3 4" key="2">
    <citation type="journal article" date="2009" name="PLoS ONE">
        <title>An integrated genetic and cytogenetic map of the cucumber genome.</title>
        <authorList>
            <person name="Ren Y."/>
            <person name="Zhang Z."/>
            <person name="Liu J."/>
            <person name="Staub J.E."/>
            <person name="Han Y."/>
            <person name="Cheng Z."/>
            <person name="Li X."/>
            <person name="Lu J."/>
            <person name="Miao H."/>
            <person name="Kang H."/>
            <person name="Xie B."/>
            <person name="Gu X."/>
            <person name="Wang X."/>
            <person name="Du Y."/>
            <person name="Jin W."/>
            <person name="Huang S."/>
        </authorList>
    </citation>
    <scope>NUCLEOTIDE SEQUENCE [LARGE SCALE GENOMIC DNA]</scope>
    <source>
        <strain evidence="4">cv. 9930</strain>
    </source>
</reference>
<dbReference type="Pfam" id="PF01190">
    <property type="entry name" value="Pollen_Ole_e_1"/>
    <property type="match status" value="1"/>
</dbReference>
<dbReference type="STRING" id="3659.A0A0A0KXM2"/>
<feature type="compositionally biased region" description="Gly residues" evidence="1">
    <location>
        <begin position="290"/>
        <end position="300"/>
    </location>
</feature>
<dbReference type="KEGG" id="csv:105435715"/>
<dbReference type="OMA" id="FHLADQM"/>
<reference evidence="3 4" key="3">
    <citation type="journal article" date="2010" name="BMC Genomics">
        <title>Transcriptome sequencing and comparative analysis of cucumber flowers with different sex types.</title>
        <authorList>
            <person name="Guo S."/>
            <person name="Zheng Y."/>
            <person name="Joung J.G."/>
            <person name="Liu S."/>
            <person name="Zhang Z."/>
            <person name="Crasta O.R."/>
            <person name="Sobral B.W."/>
            <person name="Xu Y."/>
            <person name="Huang S."/>
            <person name="Fei Z."/>
        </authorList>
    </citation>
    <scope>NUCLEOTIDE SEQUENCE [LARGE SCALE GENOMIC DNA]</scope>
    <source>
        <strain evidence="4">cv. 9930</strain>
    </source>
</reference>
<dbReference type="EMBL" id="CM002926">
    <property type="protein sequence ID" value="KGN52531.1"/>
    <property type="molecule type" value="Genomic_DNA"/>
</dbReference>
<dbReference type="Gramene" id="KGN52531">
    <property type="protein sequence ID" value="KGN52531"/>
    <property type="gene ID" value="Csa_5G642130"/>
</dbReference>
<protein>
    <recommendedName>
        <fullName evidence="5">Pollen Ole e 1 allergen and extensin family protein</fullName>
    </recommendedName>
</protein>
<dbReference type="Proteomes" id="UP000029981">
    <property type="component" value="Chromosome 5"/>
</dbReference>
<dbReference type="AlphaFoldDB" id="A0A0A0KXM2"/>
<sequence length="300" mass="33383">MSWLLILLLLNFSFFDLSEARHHRKLPSAVVVGTVFCDTCYQEKFSKTSHFISGATVAVECGNKGPEPSFREEVKTDKRGEFKVNLPVLVSKHVKKIEECYVELVKSSEPYCDVAATAKSSSLQLKSRKQNTHTFSAGFFTFKPLKQPNLCNQKPQNPNTFDDMKEIQLPPPPSYDIPNLPSPIQIPTVPSAPRIYDNLPPLPLLPGLLPLPQLPPLPPLPPLPTLPPLPKFPIFPPKEKDEKNAPNETPNTSEKLDKFPIPPIKPLRKPHHFVLPPQRLHHHPRLPPQSGGGEGGGADT</sequence>
<evidence type="ECO:0000256" key="1">
    <source>
        <dbReference type="SAM" id="MobiDB-lite"/>
    </source>
</evidence>
<feature type="signal peptide" evidence="2">
    <location>
        <begin position="1"/>
        <end position="20"/>
    </location>
</feature>
<proteinExistence type="predicted"/>
<feature type="chain" id="PRO_5001965647" description="Pollen Ole e 1 allergen and extensin family protein" evidence="2">
    <location>
        <begin position="21"/>
        <end position="300"/>
    </location>
</feature>
<evidence type="ECO:0008006" key="5">
    <source>
        <dbReference type="Google" id="ProtNLM"/>
    </source>
</evidence>
<reference evidence="3 4" key="4">
    <citation type="journal article" date="2011" name="BMC Genomics">
        <title>RNA-Seq improves annotation of protein-coding genes in the cucumber genome.</title>
        <authorList>
            <person name="Li Z."/>
            <person name="Zhang Z."/>
            <person name="Yan P."/>
            <person name="Huang S."/>
            <person name="Fei Z."/>
            <person name="Lin K."/>
        </authorList>
    </citation>
    <scope>NUCLEOTIDE SEQUENCE [LARGE SCALE GENOMIC DNA]</scope>
    <source>
        <strain evidence="4">cv. 9930</strain>
    </source>
</reference>
<feature type="region of interest" description="Disordered" evidence="1">
    <location>
        <begin position="229"/>
        <end position="300"/>
    </location>
</feature>
<evidence type="ECO:0000313" key="4">
    <source>
        <dbReference type="Proteomes" id="UP000029981"/>
    </source>
</evidence>
<accession>A0A0A0KXM2</accession>
<keyword evidence="4" id="KW-1185">Reference proteome</keyword>
<dbReference type="PANTHER" id="PTHR47273:SF4">
    <property type="entry name" value="EXPRESSED PROTEIN"/>
    <property type="match status" value="1"/>
</dbReference>
<keyword evidence="2" id="KW-0732">Signal</keyword>
<gene>
    <name evidence="3" type="ORF">Csa_5G642130</name>
</gene>
<reference evidence="3 4" key="1">
    <citation type="journal article" date="2009" name="Nat. Genet.">
        <title>The genome of the cucumber, Cucumis sativus L.</title>
        <authorList>
            <person name="Huang S."/>
            <person name="Li R."/>
            <person name="Zhang Z."/>
            <person name="Li L."/>
            <person name="Gu X."/>
            <person name="Fan W."/>
            <person name="Lucas W.J."/>
            <person name="Wang X."/>
            <person name="Xie B."/>
            <person name="Ni P."/>
            <person name="Ren Y."/>
            <person name="Zhu H."/>
            <person name="Li J."/>
            <person name="Lin K."/>
            <person name="Jin W."/>
            <person name="Fei Z."/>
            <person name="Li G."/>
            <person name="Staub J."/>
            <person name="Kilian A."/>
            <person name="van der Vossen E.A."/>
            <person name="Wu Y."/>
            <person name="Guo J."/>
            <person name="He J."/>
            <person name="Jia Z."/>
            <person name="Ren Y."/>
            <person name="Tian G."/>
            <person name="Lu Y."/>
            <person name="Ruan J."/>
            <person name="Qian W."/>
            <person name="Wang M."/>
            <person name="Huang Q."/>
            <person name="Li B."/>
            <person name="Xuan Z."/>
            <person name="Cao J."/>
            <person name="Asan"/>
            <person name="Wu Z."/>
            <person name="Zhang J."/>
            <person name="Cai Q."/>
            <person name="Bai Y."/>
            <person name="Zhao B."/>
            <person name="Han Y."/>
            <person name="Li Y."/>
            <person name="Li X."/>
            <person name="Wang S."/>
            <person name="Shi Q."/>
            <person name="Liu S."/>
            <person name="Cho W.K."/>
            <person name="Kim J.Y."/>
            <person name="Xu Y."/>
            <person name="Heller-Uszynska K."/>
            <person name="Miao H."/>
            <person name="Cheng Z."/>
            <person name="Zhang S."/>
            <person name="Wu J."/>
            <person name="Yang Y."/>
            <person name="Kang H."/>
            <person name="Li M."/>
            <person name="Liang H."/>
            <person name="Ren X."/>
            <person name="Shi Z."/>
            <person name="Wen M."/>
            <person name="Jian M."/>
            <person name="Yang H."/>
            <person name="Zhang G."/>
            <person name="Yang Z."/>
            <person name="Chen R."/>
            <person name="Liu S."/>
            <person name="Li J."/>
            <person name="Ma L."/>
            <person name="Liu H."/>
            <person name="Zhou Y."/>
            <person name="Zhao J."/>
            <person name="Fang X."/>
            <person name="Li G."/>
            <person name="Fang L."/>
            <person name="Li Y."/>
            <person name="Liu D."/>
            <person name="Zheng H."/>
            <person name="Zhang Y."/>
            <person name="Qin N."/>
            <person name="Li Z."/>
            <person name="Yang G."/>
            <person name="Yang S."/>
            <person name="Bolund L."/>
            <person name="Kristiansen K."/>
            <person name="Zheng H."/>
            <person name="Li S."/>
            <person name="Zhang X."/>
            <person name="Yang H."/>
            <person name="Wang J."/>
            <person name="Sun R."/>
            <person name="Zhang B."/>
            <person name="Jiang S."/>
            <person name="Wang J."/>
            <person name="Du Y."/>
            <person name="Li S."/>
        </authorList>
    </citation>
    <scope>NUCLEOTIDE SEQUENCE [LARGE SCALE GENOMIC DNA]</scope>
    <source>
        <strain evidence="4">cv. 9930</strain>
    </source>
</reference>